<evidence type="ECO:0000313" key="3">
    <source>
        <dbReference type="Proteomes" id="UP000478052"/>
    </source>
</evidence>
<dbReference type="GO" id="GO:0061909">
    <property type="term" value="P:autophagosome-lysosome fusion"/>
    <property type="evidence" value="ECO:0007669"/>
    <property type="project" value="TreeGrafter"/>
</dbReference>
<proteinExistence type="predicted"/>
<dbReference type="PANTHER" id="PTHR22255">
    <property type="entry name" value="LP06548P"/>
    <property type="match status" value="1"/>
</dbReference>
<evidence type="ECO:0000313" key="2">
    <source>
        <dbReference type="EMBL" id="KAF0771312.1"/>
    </source>
</evidence>
<dbReference type="AlphaFoldDB" id="A0A6G0ZJ82"/>
<feature type="domain" description="DUF7042" evidence="1">
    <location>
        <begin position="4"/>
        <end position="74"/>
    </location>
</feature>
<dbReference type="InterPro" id="IPR055470">
    <property type="entry name" value="DUF7042"/>
</dbReference>
<dbReference type="OrthoDB" id="9979716at2759"/>
<dbReference type="EMBL" id="VUJU01000312">
    <property type="protein sequence ID" value="KAF0771312.1"/>
    <property type="molecule type" value="Genomic_DNA"/>
</dbReference>
<accession>A0A6G0ZJ82</accession>
<sequence>MKLEELLCLATWKDGSTKYMIGKLEHTPTSSDEEKYRCFVVGKSMGGTFDMAQSGDATCNGMSSPTDGSRTMKFIRVLGIFYSTYSIVGNFQNGITVYCTNV</sequence>
<gene>
    <name evidence="2" type="ORF">FWK35_00021699</name>
</gene>
<reference evidence="2 3" key="1">
    <citation type="submission" date="2019-08" db="EMBL/GenBank/DDBJ databases">
        <title>Whole genome of Aphis craccivora.</title>
        <authorList>
            <person name="Voronova N.V."/>
            <person name="Shulinski R.S."/>
            <person name="Bandarenka Y.V."/>
            <person name="Zhorov D.G."/>
            <person name="Warner D."/>
        </authorList>
    </citation>
    <scope>NUCLEOTIDE SEQUENCE [LARGE SCALE GENOMIC DNA]</scope>
    <source>
        <strain evidence="2">180601</strain>
        <tissue evidence="2">Whole Body</tissue>
    </source>
</reference>
<dbReference type="Proteomes" id="UP000478052">
    <property type="component" value="Unassembled WGS sequence"/>
</dbReference>
<organism evidence="2 3">
    <name type="scientific">Aphis craccivora</name>
    <name type="common">Cowpea aphid</name>
    <dbReference type="NCBI Taxonomy" id="307492"/>
    <lineage>
        <taxon>Eukaryota</taxon>
        <taxon>Metazoa</taxon>
        <taxon>Ecdysozoa</taxon>
        <taxon>Arthropoda</taxon>
        <taxon>Hexapoda</taxon>
        <taxon>Insecta</taxon>
        <taxon>Pterygota</taxon>
        <taxon>Neoptera</taxon>
        <taxon>Paraneoptera</taxon>
        <taxon>Hemiptera</taxon>
        <taxon>Sternorrhyncha</taxon>
        <taxon>Aphidomorpha</taxon>
        <taxon>Aphidoidea</taxon>
        <taxon>Aphididae</taxon>
        <taxon>Aphidini</taxon>
        <taxon>Aphis</taxon>
        <taxon>Aphis</taxon>
    </lineage>
</organism>
<name>A0A6G0ZJ82_APHCR</name>
<evidence type="ECO:0000259" key="1">
    <source>
        <dbReference type="Pfam" id="PF23069"/>
    </source>
</evidence>
<comment type="caution">
    <text evidence="2">The sequence shown here is derived from an EMBL/GenBank/DDBJ whole genome shotgun (WGS) entry which is preliminary data.</text>
</comment>
<dbReference type="Pfam" id="PF23069">
    <property type="entry name" value="DUF7042"/>
    <property type="match status" value="1"/>
</dbReference>
<keyword evidence="3" id="KW-1185">Reference proteome</keyword>
<protein>
    <recommendedName>
        <fullName evidence="1">DUF7042 domain-containing protein</fullName>
    </recommendedName>
</protein>
<dbReference type="PANTHER" id="PTHR22255:SF9">
    <property type="entry name" value="LP06548P"/>
    <property type="match status" value="1"/>
</dbReference>